<dbReference type="InterPro" id="IPR036236">
    <property type="entry name" value="Znf_C2H2_sf"/>
</dbReference>
<dbReference type="Pfam" id="PF07776">
    <property type="entry name" value="zf-AD"/>
    <property type="match status" value="1"/>
</dbReference>
<dbReference type="OMA" id="CLSTHAK"/>
<dbReference type="FunFam" id="3.30.160.60:FF:000100">
    <property type="entry name" value="Zinc finger 45-like"/>
    <property type="match status" value="2"/>
</dbReference>
<dbReference type="GO" id="GO:0006357">
    <property type="term" value="P:regulation of transcription by RNA polymerase II"/>
    <property type="evidence" value="ECO:0000318"/>
    <property type="project" value="GO_Central"/>
</dbReference>
<dbReference type="AlphaFoldDB" id="D6WLW0"/>
<evidence type="ECO:0000256" key="5">
    <source>
        <dbReference type="PROSITE-ProRule" id="PRU00042"/>
    </source>
</evidence>
<evidence type="ECO:0000259" key="7">
    <source>
        <dbReference type="PROSITE" id="PS50157"/>
    </source>
</evidence>
<dbReference type="PANTHER" id="PTHR24379">
    <property type="entry name" value="KRAB AND ZINC FINGER DOMAIN-CONTAINING"/>
    <property type="match status" value="1"/>
</dbReference>
<feature type="binding site" evidence="6">
    <location>
        <position position="7"/>
    </location>
    <ligand>
        <name>Zn(2+)</name>
        <dbReference type="ChEBI" id="CHEBI:29105"/>
    </ligand>
</feature>
<evidence type="ECO:0000256" key="3">
    <source>
        <dbReference type="ARBA" id="ARBA00022771"/>
    </source>
</evidence>
<feature type="domain" description="C2H2-type" evidence="7">
    <location>
        <begin position="165"/>
        <end position="192"/>
    </location>
</feature>
<feature type="domain" description="C2H2-type" evidence="7">
    <location>
        <begin position="137"/>
        <end position="164"/>
    </location>
</feature>
<evidence type="ECO:0000313" key="10">
    <source>
        <dbReference type="Proteomes" id="UP000007266"/>
    </source>
</evidence>
<evidence type="ECO:0000256" key="6">
    <source>
        <dbReference type="PROSITE-ProRule" id="PRU01263"/>
    </source>
</evidence>
<dbReference type="SMART" id="SM00746">
    <property type="entry name" value="TRASH"/>
    <property type="match status" value="2"/>
</dbReference>
<feature type="domain" description="C2H2-type" evidence="7">
    <location>
        <begin position="295"/>
        <end position="318"/>
    </location>
</feature>
<feature type="binding site" evidence="6">
    <location>
        <position position="4"/>
    </location>
    <ligand>
        <name>Zn(2+)</name>
        <dbReference type="ChEBI" id="CHEBI:29105"/>
    </ligand>
</feature>
<dbReference type="PROSITE" id="PS00028">
    <property type="entry name" value="ZINC_FINGER_C2H2_1"/>
    <property type="match status" value="8"/>
</dbReference>
<feature type="domain" description="C2H2-type" evidence="7">
    <location>
        <begin position="109"/>
        <end position="136"/>
    </location>
</feature>
<accession>D6WLW0</accession>
<gene>
    <name evidence="9" type="primary">AUGUSTUS-3.0.2_13380</name>
    <name evidence="9" type="ORF">TcasGA2_TC013380</name>
</gene>
<name>D6WLW0_TRICA</name>
<protein>
    <submittedName>
        <fullName evidence="9">Zinc finger protein 26-like Protein</fullName>
    </submittedName>
</protein>
<proteinExistence type="predicted"/>
<dbReference type="SUPFAM" id="SSF57667">
    <property type="entry name" value="beta-beta-alpha zinc fingers"/>
    <property type="match status" value="4"/>
</dbReference>
<dbReference type="InterPro" id="IPR013087">
    <property type="entry name" value="Znf_C2H2_type"/>
</dbReference>
<dbReference type="Gene3D" id="3.40.1800.20">
    <property type="match status" value="1"/>
</dbReference>
<dbReference type="GO" id="GO:0008270">
    <property type="term" value="F:zinc ion binding"/>
    <property type="evidence" value="ECO:0007669"/>
    <property type="project" value="UniProtKB-UniRule"/>
</dbReference>
<dbReference type="GO" id="GO:0005694">
    <property type="term" value="C:chromosome"/>
    <property type="evidence" value="ECO:0000318"/>
    <property type="project" value="GO_Central"/>
</dbReference>
<keyword evidence="3 5" id="KW-0863">Zinc-finger</keyword>
<feature type="domain" description="C2H2-type" evidence="7">
    <location>
        <begin position="192"/>
        <end position="219"/>
    </location>
</feature>
<dbReference type="FunFam" id="3.30.160.60:FF:000110">
    <property type="entry name" value="Zinc finger protein-like"/>
    <property type="match status" value="1"/>
</dbReference>
<dbReference type="SUPFAM" id="SSF57716">
    <property type="entry name" value="Glucocorticoid receptor-like (DNA-binding domain)"/>
    <property type="match status" value="1"/>
</dbReference>
<dbReference type="InParanoid" id="D6WLW0"/>
<feature type="binding site" evidence="6">
    <location>
        <position position="48"/>
    </location>
    <ligand>
        <name>Zn(2+)</name>
        <dbReference type="ChEBI" id="CHEBI:29105"/>
    </ligand>
</feature>
<dbReference type="EMBL" id="KQ971343">
    <property type="protein sequence ID" value="EFA03394.2"/>
    <property type="molecule type" value="Genomic_DNA"/>
</dbReference>
<dbReference type="GO" id="GO:0032502">
    <property type="term" value="P:developmental process"/>
    <property type="evidence" value="ECO:0007669"/>
    <property type="project" value="UniProtKB-ARBA"/>
</dbReference>
<dbReference type="eggNOG" id="KOG1721">
    <property type="taxonomic scope" value="Eukaryota"/>
</dbReference>
<dbReference type="FunFam" id="3.30.160.60:FF:000202">
    <property type="entry name" value="Zinc finger protein 574"/>
    <property type="match status" value="1"/>
</dbReference>
<keyword evidence="10" id="KW-1185">Reference proteome</keyword>
<dbReference type="GO" id="GO:0005634">
    <property type="term" value="C:nucleus"/>
    <property type="evidence" value="ECO:0007669"/>
    <property type="project" value="InterPro"/>
</dbReference>
<dbReference type="Pfam" id="PF13912">
    <property type="entry name" value="zf-C2H2_6"/>
    <property type="match status" value="1"/>
</dbReference>
<keyword evidence="4 6" id="KW-0862">Zinc</keyword>
<evidence type="ECO:0000256" key="2">
    <source>
        <dbReference type="ARBA" id="ARBA00022737"/>
    </source>
</evidence>
<feature type="domain" description="C2H2-type" evidence="7">
    <location>
        <begin position="267"/>
        <end position="294"/>
    </location>
</feature>
<keyword evidence="1 6" id="KW-0479">Metal-binding</keyword>
<dbReference type="PROSITE" id="PS50157">
    <property type="entry name" value="ZINC_FINGER_C2H2_2"/>
    <property type="match status" value="7"/>
</dbReference>
<dbReference type="PANTHER" id="PTHR24379:SF127">
    <property type="entry name" value="BLOODY FINGERS-RELATED"/>
    <property type="match status" value="1"/>
</dbReference>
<reference evidence="9 10" key="2">
    <citation type="journal article" date="2010" name="Nucleic Acids Res.">
        <title>BeetleBase in 2010: revisions to provide comprehensive genomic information for Tribolium castaneum.</title>
        <authorList>
            <person name="Kim H.S."/>
            <person name="Murphy T."/>
            <person name="Xia J."/>
            <person name="Caragea D."/>
            <person name="Park Y."/>
            <person name="Beeman R.W."/>
            <person name="Lorenzen M.D."/>
            <person name="Butcher S."/>
            <person name="Manak J.R."/>
            <person name="Brown S.J."/>
        </authorList>
    </citation>
    <scope>GENOME REANNOTATION</scope>
    <source>
        <strain evidence="9 10">Georgia GA2</strain>
    </source>
</reference>
<feature type="domain" description="C2H2-type" evidence="7">
    <location>
        <begin position="220"/>
        <end position="247"/>
    </location>
</feature>
<reference evidence="9 10" key="1">
    <citation type="journal article" date="2008" name="Nature">
        <title>The genome of the model beetle and pest Tribolium castaneum.</title>
        <authorList>
            <consortium name="Tribolium Genome Sequencing Consortium"/>
            <person name="Richards S."/>
            <person name="Gibbs R.A."/>
            <person name="Weinstock G.M."/>
            <person name="Brown S.J."/>
            <person name="Denell R."/>
            <person name="Beeman R.W."/>
            <person name="Gibbs R."/>
            <person name="Beeman R.W."/>
            <person name="Brown S.J."/>
            <person name="Bucher G."/>
            <person name="Friedrich M."/>
            <person name="Grimmelikhuijzen C.J."/>
            <person name="Klingler M."/>
            <person name="Lorenzen M."/>
            <person name="Richards S."/>
            <person name="Roth S."/>
            <person name="Schroder R."/>
            <person name="Tautz D."/>
            <person name="Zdobnov E.M."/>
            <person name="Muzny D."/>
            <person name="Gibbs R.A."/>
            <person name="Weinstock G.M."/>
            <person name="Attaway T."/>
            <person name="Bell S."/>
            <person name="Buhay C.J."/>
            <person name="Chandrabose M.N."/>
            <person name="Chavez D."/>
            <person name="Clerk-Blankenburg K.P."/>
            <person name="Cree A."/>
            <person name="Dao M."/>
            <person name="Davis C."/>
            <person name="Chacko J."/>
            <person name="Dinh H."/>
            <person name="Dugan-Rocha S."/>
            <person name="Fowler G."/>
            <person name="Garner T.T."/>
            <person name="Garnes J."/>
            <person name="Gnirke A."/>
            <person name="Hawes A."/>
            <person name="Hernandez J."/>
            <person name="Hines S."/>
            <person name="Holder M."/>
            <person name="Hume J."/>
            <person name="Jhangiani S.N."/>
            <person name="Joshi V."/>
            <person name="Khan Z.M."/>
            <person name="Jackson L."/>
            <person name="Kovar C."/>
            <person name="Kowis A."/>
            <person name="Lee S."/>
            <person name="Lewis L.R."/>
            <person name="Margolis J."/>
            <person name="Morgan M."/>
            <person name="Nazareth L.V."/>
            <person name="Nguyen N."/>
            <person name="Okwuonu G."/>
            <person name="Parker D."/>
            <person name="Richards S."/>
            <person name="Ruiz S.J."/>
            <person name="Santibanez J."/>
            <person name="Savard J."/>
            <person name="Scherer S.E."/>
            <person name="Schneider B."/>
            <person name="Sodergren E."/>
            <person name="Tautz D."/>
            <person name="Vattahil S."/>
            <person name="Villasana D."/>
            <person name="White C.S."/>
            <person name="Wright R."/>
            <person name="Park Y."/>
            <person name="Beeman R.W."/>
            <person name="Lord J."/>
            <person name="Oppert B."/>
            <person name="Lorenzen M."/>
            <person name="Brown S."/>
            <person name="Wang L."/>
            <person name="Savard J."/>
            <person name="Tautz D."/>
            <person name="Richards S."/>
            <person name="Weinstock G."/>
            <person name="Gibbs R.A."/>
            <person name="Liu Y."/>
            <person name="Worley K."/>
            <person name="Weinstock G."/>
            <person name="Elsik C.G."/>
            <person name="Reese J.T."/>
            <person name="Elhaik E."/>
            <person name="Landan G."/>
            <person name="Graur D."/>
            <person name="Arensburger P."/>
            <person name="Atkinson P."/>
            <person name="Beeman R.W."/>
            <person name="Beidler J."/>
            <person name="Brown S.J."/>
            <person name="Demuth J.P."/>
            <person name="Drury D.W."/>
            <person name="Du Y.Z."/>
            <person name="Fujiwara H."/>
            <person name="Lorenzen M."/>
            <person name="Maselli V."/>
            <person name="Osanai M."/>
            <person name="Park Y."/>
            <person name="Robertson H.M."/>
            <person name="Tu Z."/>
            <person name="Wang J.J."/>
            <person name="Wang S."/>
            <person name="Richards S."/>
            <person name="Song H."/>
            <person name="Zhang L."/>
            <person name="Sodergren E."/>
            <person name="Werner D."/>
            <person name="Stanke M."/>
            <person name="Morgenstern B."/>
            <person name="Solovyev V."/>
            <person name="Kosarev P."/>
            <person name="Brown G."/>
            <person name="Chen H.C."/>
            <person name="Ermolaeva O."/>
            <person name="Hlavina W."/>
            <person name="Kapustin Y."/>
            <person name="Kiryutin B."/>
            <person name="Kitts P."/>
            <person name="Maglott D."/>
            <person name="Pruitt K."/>
            <person name="Sapojnikov V."/>
            <person name="Souvorov A."/>
            <person name="Mackey A.J."/>
            <person name="Waterhouse R.M."/>
            <person name="Wyder S."/>
            <person name="Zdobnov E.M."/>
            <person name="Zdobnov E.M."/>
            <person name="Wyder S."/>
            <person name="Kriventseva E.V."/>
            <person name="Kadowaki T."/>
            <person name="Bork P."/>
            <person name="Aranda M."/>
            <person name="Bao R."/>
            <person name="Beermann A."/>
            <person name="Berns N."/>
            <person name="Bolognesi R."/>
            <person name="Bonneton F."/>
            <person name="Bopp D."/>
            <person name="Brown S.J."/>
            <person name="Bucher G."/>
            <person name="Butts T."/>
            <person name="Chaumot A."/>
            <person name="Denell R.E."/>
            <person name="Ferrier D.E."/>
            <person name="Friedrich M."/>
            <person name="Gordon C.M."/>
            <person name="Jindra M."/>
            <person name="Klingler M."/>
            <person name="Lan Q."/>
            <person name="Lattorff H.M."/>
            <person name="Laudet V."/>
            <person name="von Levetsow C."/>
            <person name="Liu Z."/>
            <person name="Lutz R."/>
            <person name="Lynch J.A."/>
            <person name="da Fonseca R.N."/>
            <person name="Posnien N."/>
            <person name="Reuter R."/>
            <person name="Roth S."/>
            <person name="Savard J."/>
            <person name="Schinko J.B."/>
            <person name="Schmitt C."/>
            <person name="Schoppmeier M."/>
            <person name="Schroder R."/>
            <person name="Shippy T.D."/>
            <person name="Simonnet F."/>
            <person name="Marques-Souza H."/>
            <person name="Tautz D."/>
            <person name="Tomoyasu Y."/>
            <person name="Trauner J."/>
            <person name="Van der Zee M."/>
            <person name="Vervoort M."/>
            <person name="Wittkopp N."/>
            <person name="Wimmer E.A."/>
            <person name="Yang X."/>
            <person name="Jones A.K."/>
            <person name="Sattelle D.B."/>
            <person name="Ebert P.R."/>
            <person name="Nelson D."/>
            <person name="Scott J.G."/>
            <person name="Beeman R.W."/>
            <person name="Muthukrishnan S."/>
            <person name="Kramer K.J."/>
            <person name="Arakane Y."/>
            <person name="Beeman R.W."/>
            <person name="Zhu Q."/>
            <person name="Hogenkamp D."/>
            <person name="Dixit R."/>
            <person name="Oppert B."/>
            <person name="Jiang H."/>
            <person name="Zou Z."/>
            <person name="Marshall J."/>
            <person name="Elpidina E."/>
            <person name="Vinokurov K."/>
            <person name="Oppert C."/>
            <person name="Zou Z."/>
            <person name="Evans J."/>
            <person name="Lu Z."/>
            <person name="Zhao P."/>
            <person name="Sumathipala N."/>
            <person name="Altincicek B."/>
            <person name="Vilcinskas A."/>
            <person name="Williams M."/>
            <person name="Hultmark D."/>
            <person name="Hetru C."/>
            <person name="Jiang H."/>
            <person name="Grimmelikhuijzen C.J."/>
            <person name="Hauser F."/>
            <person name="Cazzamali G."/>
            <person name="Williamson M."/>
            <person name="Park Y."/>
            <person name="Li B."/>
            <person name="Tanaka Y."/>
            <person name="Predel R."/>
            <person name="Neupert S."/>
            <person name="Schachtner J."/>
            <person name="Verleyen P."/>
            <person name="Raible F."/>
            <person name="Bork P."/>
            <person name="Friedrich M."/>
            <person name="Walden K.K."/>
            <person name="Robertson H.M."/>
            <person name="Angeli S."/>
            <person name="Foret S."/>
            <person name="Bucher G."/>
            <person name="Schuetz S."/>
            <person name="Maleszka R."/>
            <person name="Wimmer E.A."/>
            <person name="Beeman R.W."/>
            <person name="Lorenzen M."/>
            <person name="Tomoyasu Y."/>
            <person name="Miller S.C."/>
            <person name="Grossmann D."/>
            <person name="Bucher G."/>
        </authorList>
    </citation>
    <scope>NUCLEOTIDE SEQUENCE [LARGE SCALE GENOMIC DNA]</scope>
    <source>
        <strain evidence="9 10">Georgia GA2</strain>
    </source>
</reference>
<evidence type="ECO:0000259" key="8">
    <source>
        <dbReference type="PROSITE" id="PS51915"/>
    </source>
</evidence>
<feature type="binding site" evidence="6">
    <location>
        <position position="45"/>
    </location>
    <ligand>
        <name>Zn(2+)</name>
        <dbReference type="ChEBI" id="CHEBI:29105"/>
    </ligand>
</feature>
<dbReference type="InterPro" id="IPR012934">
    <property type="entry name" value="Znf_AD"/>
</dbReference>
<dbReference type="PROSITE" id="PS51915">
    <property type="entry name" value="ZAD"/>
    <property type="match status" value="1"/>
</dbReference>
<dbReference type="HOGENOM" id="CLU_002678_2_0_1"/>
<keyword evidence="2" id="KW-0677">Repeat</keyword>
<dbReference type="SMART" id="SM00355">
    <property type="entry name" value="ZnF_C2H2"/>
    <property type="match status" value="8"/>
</dbReference>
<evidence type="ECO:0000256" key="1">
    <source>
        <dbReference type="ARBA" id="ARBA00022723"/>
    </source>
</evidence>
<dbReference type="Proteomes" id="UP000007266">
    <property type="component" value="Linkage group 5"/>
</dbReference>
<dbReference type="Pfam" id="PF00096">
    <property type="entry name" value="zf-C2H2"/>
    <property type="match status" value="5"/>
</dbReference>
<dbReference type="GO" id="GO:0043035">
    <property type="term" value="F:chromatin insulator sequence binding"/>
    <property type="evidence" value="ECO:0000318"/>
    <property type="project" value="GO_Central"/>
</dbReference>
<organism evidence="9 10">
    <name type="scientific">Tribolium castaneum</name>
    <name type="common">Red flour beetle</name>
    <dbReference type="NCBI Taxonomy" id="7070"/>
    <lineage>
        <taxon>Eukaryota</taxon>
        <taxon>Metazoa</taxon>
        <taxon>Ecdysozoa</taxon>
        <taxon>Arthropoda</taxon>
        <taxon>Hexapoda</taxon>
        <taxon>Insecta</taxon>
        <taxon>Pterygota</taxon>
        <taxon>Neoptera</taxon>
        <taxon>Endopterygota</taxon>
        <taxon>Coleoptera</taxon>
        <taxon>Polyphaga</taxon>
        <taxon>Cucujiformia</taxon>
        <taxon>Tenebrionidae</taxon>
        <taxon>Tenebrionidae incertae sedis</taxon>
        <taxon>Tribolium</taxon>
    </lineage>
</organism>
<evidence type="ECO:0000256" key="4">
    <source>
        <dbReference type="ARBA" id="ARBA00022833"/>
    </source>
</evidence>
<feature type="domain" description="ZAD" evidence="8">
    <location>
        <begin position="2"/>
        <end position="72"/>
    </location>
</feature>
<dbReference type="SMART" id="SM00868">
    <property type="entry name" value="zf-AD"/>
    <property type="match status" value="1"/>
</dbReference>
<dbReference type="Gene3D" id="3.30.160.60">
    <property type="entry name" value="Classic Zinc Finger"/>
    <property type="match status" value="7"/>
</dbReference>
<evidence type="ECO:0000313" key="9">
    <source>
        <dbReference type="EMBL" id="EFA03394.2"/>
    </source>
</evidence>
<dbReference type="InterPro" id="IPR011017">
    <property type="entry name" value="TRASH_dom"/>
</dbReference>
<sequence>MNVCRVCLSDKDLKELFAVSPHNGAVNFLALVQIHKNDGLPQLICPQCLDELATCVRFFDKCLSTHAKLKNHKCLKCGQIYPSHKSLTIHISRQHTPTVIVQKNHKSGQQCHICGKIFTYRVELSRHLCSHVGLRQYKCDKCGKSYITKASLNKHIVKHEGLRRFECLLCSKSFLHQDNLQTHLKTHSEKKYECRVCTKKFKSNRSLLMHLKIHANERDFPCSECEKAFVNKYDLLRHLKLHEKKRLIASNTYDKTKDDLLKTKNMRQCDQCGKICSSHGDLIKHMRVHSEERPFCCKNCNKGFKSASNLRCHERIHTKVGQKALWRNNTLFVTE</sequence>